<accession>A0ABV2SUS1</accession>
<dbReference type="EMBL" id="JBEXAE010000004">
    <property type="protein sequence ID" value="MET6990908.1"/>
    <property type="molecule type" value="Genomic_DNA"/>
</dbReference>
<organism evidence="11 12">
    <name type="scientific">Sediminicola arcticus</name>
    <dbReference type="NCBI Taxonomy" id="1574308"/>
    <lineage>
        <taxon>Bacteria</taxon>
        <taxon>Pseudomonadati</taxon>
        <taxon>Bacteroidota</taxon>
        <taxon>Flavobacteriia</taxon>
        <taxon>Flavobacteriales</taxon>
        <taxon>Flavobacteriaceae</taxon>
        <taxon>Sediminicola</taxon>
    </lineage>
</organism>
<dbReference type="SUPFAM" id="SSF54211">
    <property type="entry name" value="Ribosomal protein S5 domain 2-like"/>
    <property type="match status" value="1"/>
</dbReference>
<dbReference type="Pfam" id="PF00288">
    <property type="entry name" value="GHMP_kinases_N"/>
    <property type="match status" value="1"/>
</dbReference>
<feature type="domain" description="Galactokinase N-terminal" evidence="10">
    <location>
        <begin position="10"/>
        <end position="56"/>
    </location>
</feature>
<evidence type="ECO:0000256" key="2">
    <source>
        <dbReference type="ARBA" id="ARBA00022679"/>
    </source>
</evidence>
<evidence type="ECO:0000313" key="11">
    <source>
        <dbReference type="EMBL" id="MET6990908.1"/>
    </source>
</evidence>
<dbReference type="GO" id="GO:0004335">
    <property type="term" value="F:galactokinase activity"/>
    <property type="evidence" value="ECO:0007669"/>
    <property type="project" value="UniProtKB-EC"/>
</dbReference>
<dbReference type="SUPFAM" id="SSF55060">
    <property type="entry name" value="GHMP Kinase, C-terminal domain"/>
    <property type="match status" value="1"/>
</dbReference>
<dbReference type="InterPro" id="IPR006203">
    <property type="entry name" value="GHMP_knse_ATP-bd_CS"/>
</dbReference>
<evidence type="ECO:0000256" key="4">
    <source>
        <dbReference type="ARBA" id="ARBA00022777"/>
    </source>
</evidence>
<evidence type="ECO:0000256" key="6">
    <source>
        <dbReference type="ARBA" id="ARBA00023144"/>
    </source>
</evidence>
<dbReference type="InterPro" id="IPR036554">
    <property type="entry name" value="GHMP_kinase_C_sf"/>
</dbReference>
<dbReference type="EC" id="2.7.1.6" evidence="7"/>
<dbReference type="InterPro" id="IPR019741">
    <property type="entry name" value="Galactokinase_CS"/>
</dbReference>
<evidence type="ECO:0000256" key="7">
    <source>
        <dbReference type="NCBIfam" id="TIGR00131"/>
    </source>
</evidence>
<evidence type="ECO:0000313" key="12">
    <source>
        <dbReference type="Proteomes" id="UP001549799"/>
    </source>
</evidence>
<keyword evidence="2 11" id="KW-0808">Transferase</keyword>
<evidence type="ECO:0000256" key="5">
    <source>
        <dbReference type="ARBA" id="ARBA00022840"/>
    </source>
</evidence>
<dbReference type="Pfam" id="PF10509">
    <property type="entry name" value="GalKase_gal_bdg"/>
    <property type="match status" value="1"/>
</dbReference>
<dbReference type="InterPro" id="IPR000705">
    <property type="entry name" value="Galactokinase"/>
</dbReference>
<comment type="similarity">
    <text evidence="1">Belongs to the GHMP kinase family. GalK subfamily.</text>
</comment>
<keyword evidence="3" id="KW-0547">Nucleotide-binding</keyword>
<dbReference type="InterPro" id="IPR019539">
    <property type="entry name" value="GalKase_N"/>
</dbReference>
<keyword evidence="4" id="KW-0418">Kinase</keyword>
<evidence type="ECO:0000259" key="10">
    <source>
        <dbReference type="Pfam" id="PF10509"/>
    </source>
</evidence>
<dbReference type="InterPro" id="IPR020568">
    <property type="entry name" value="Ribosomal_Su5_D2-typ_SF"/>
</dbReference>
<dbReference type="Gene3D" id="3.30.70.890">
    <property type="entry name" value="GHMP kinase, C-terminal domain"/>
    <property type="match status" value="1"/>
</dbReference>
<dbReference type="PROSITE" id="PS00627">
    <property type="entry name" value="GHMP_KINASES_ATP"/>
    <property type="match status" value="1"/>
</dbReference>
<dbReference type="InterPro" id="IPR013750">
    <property type="entry name" value="GHMP_kinase_C_dom"/>
</dbReference>
<dbReference type="Gene3D" id="3.30.230.10">
    <property type="match status" value="1"/>
</dbReference>
<keyword evidence="5" id="KW-0067">ATP-binding</keyword>
<proteinExistence type="inferred from homology"/>
<dbReference type="PROSITE" id="PS00106">
    <property type="entry name" value="GALACTOKINASE"/>
    <property type="match status" value="1"/>
</dbReference>
<dbReference type="NCBIfam" id="TIGR00131">
    <property type="entry name" value="gal_kin"/>
    <property type="match status" value="1"/>
</dbReference>
<dbReference type="PRINTS" id="PR00959">
    <property type="entry name" value="MEVGALKINASE"/>
</dbReference>
<dbReference type="InterPro" id="IPR006204">
    <property type="entry name" value="GHMP_kinase_N_dom"/>
</dbReference>
<dbReference type="InterPro" id="IPR006206">
    <property type="entry name" value="Mevalonate/galactokinase"/>
</dbReference>
<dbReference type="PANTHER" id="PTHR10457">
    <property type="entry name" value="MEVALONATE KINASE/GALACTOKINASE"/>
    <property type="match status" value="1"/>
</dbReference>
<dbReference type="PANTHER" id="PTHR10457:SF7">
    <property type="entry name" value="GALACTOKINASE-RELATED"/>
    <property type="match status" value="1"/>
</dbReference>
<feature type="domain" description="GHMP kinase C-terminal" evidence="9">
    <location>
        <begin position="281"/>
        <end position="360"/>
    </location>
</feature>
<dbReference type="Proteomes" id="UP001549799">
    <property type="component" value="Unassembled WGS sequence"/>
</dbReference>
<dbReference type="PIRSF" id="PIRSF000530">
    <property type="entry name" value="Galactokinase"/>
    <property type="match status" value="1"/>
</dbReference>
<evidence type="ECO:0000256" key="1">
    <source>
        <dbReference type="ARBA" id="ARBA00006566"/>
    </source>
</evidence>
<gene>
    <name evidence="11" type="primary">galK</name>
    <name evidence="11" type="ORF">ABXZ36_09645</name>
</gene>
<dbReference type="RefSeq" id="WP_354615308.1">
    <property type="nucleotide sequence ID" value="NZ_JBEXAE010000004.1"/>
</dbReference>
<evidence type="ECO:0000259" key="8">
    <source>
        <dbReference type="Pfam" id="PF00288"/>
    </source>
</evidence>
<keyword evidence="6" id="KW-0299">Galactose metabolism</keyword>
<sequence length="386" mass="43235">MTRDIVEAYFKKQYTNNPYIIKSPGRINIIGEHTDYNLGYALPASIEKSIYFAINKNNSLYFQIEAFLAEPEKITLSINGKGHSFNSFWGNYFEAILHILVERKYPIQGLDCVFGGNIPIGFGLSSSAALCCGFTYAVSVVLDIKIPREEIALIAQEAEHKIGLNCGLMDQYAVLFGKKSHALFLDCKDLSYAYIPINLKGYSWILINSNIKHELAVDSEYNLRRKSCEEVVQKLKKANARINSLRDVSIKDLMKIKNLLPETNFKRALHVIQENERVLKMIDALKTGNAQLVGSILLEGHISLSTKYEVSTKELDFLVEISQKQEGVLGSRMMGGGFGGCTINLIKHEYLATAVKDIIEAYRTQTGIEAVYTHLEIGDSVQLLSS</sequence>
<protein>
    <recommendedName>
        <fullName evidence="7">Galactokinase</fullName>
        <ecNumber evidence="7">2.7.1.6</ecNumber>
    </recommendedName>
</protein>
<reference evidence="11 12" key="1">
    <citation type="submission" date="2024-07" db="EMBL/GenBank/DDBJ databases">
        <title>The genome sequence of type strain Sediminicola arcticus GDMCC 1.2805.</title>
        <authorList>
            <person name="Liu Y."/>
        </authorList>
    </citation>
    <scope>NUCLEOTIDE SEQUENCE [LARGE SCALE GENOMIC DNA]</scope>
    <source>
        <strain evidence="11 12">GDMCC 1.2805</strain>
    </source>
</reference>
<keyword evidence="12" id="KW-1185">Reference proteome</keyword>
<dbReference type="PRINTS" id="PR00473">
    <property type="entry name" value="GALCTOKINASE"/>
</dbReference>
<keyword evidence="6" id="KW-0119">Carbohydrate metabolism</keyword>
<evidence type="ECO:0000256" key="3">
    <source>
        <dbReference type="ARBA" id="ARBA00022741"/>
    </source>
</evidence>
<name>A0ABV2SUS1_9FLAO</name>
<dbReference type="InterPro" id="IPR014721">
    <property type="entry name" value="Ribsml_uS5_D2-typ_fold_subgr"/>
</dbReference>
<dbReference type="Pfam" id="PF08544">
    <property type="entry name" value="GHMP_kinases_C"/>
    <property type="match status" value="1"/>
</dbReference>
<feature type="domain" description="GHMP kinase N-terminal" evidence="8">
    <location>
        <begin position="91"/>
        <end position="178"/>
    </location>
</feature>
<comment type="caution">
    <text evidence="11">The sequence shown here is derived from an EMBL/GenBank/DDBJ whole genome shotgun (WGS) entry which is preliminary data.</text>
</comment>
<evidence type="ECO:0000259" key="9">
    <source>
        <dbReference type="Pfam" id="PF08544"/>
    </source>
</evidence>